<dbReference type="Proteomes" id="UP000823637">
    <property type="component" value="Unassembled WGS sequence"/>
</dbReference>
<dbReference type="AlphaFoldDB" id="A0A9D9EGM6"/>
<organism evidence="4 5">
    <name type="scientific">Candidatus Enterocola intestinipullorum</name>
    <dbReference type="NCBI Taxonomy" id="2840783"/>
    <lineage>
        <taxon>Bacteria</taxon>
        <taxon>Pseudomonadati</taxon>
        <taxon>Bacteroidota</taxon>
        <taxon>Bacteroidia</taxon>
        <taxon>Bacteroidales</taxon>
        <taxon>Candidatus Enterocola</taxon>
    </lineage>
</organism>
<evidence type="ECO:0000313" key="4">
    <source>
        <dbReference type="EMBL" id="MBO8447552.1"/>
    </source>
</evidence>
<reference evidence="4" key="2">
    <citation type="journal article" date="2021" name="PeerJ">
        <title>Extensive microbial diversity within the chicken gut microbiome revealed by metagenomics and culture.</title>
        <authorList>
            <person name="Gilroy R."/>
            <person name="Ravi A."/>
            <person name="Getino M."/>
            <person name="Pursley I."/>
            <person name="Horton D.L."/>
            <person name="Alikhan N.F."/>
            <person name="Baker D."/>
            <person name="Gharbi K."/>
            <person name="Hall N."/>
            <person name="Watson M."/>
            <person name="Adriaenssens E.M."/>
            <person name="Foster-Nyarko E."/>
            <person name="Jarju S."/>
            <person name="Secka A."/>
            <person name="Antonio M."/>
            <person name="Oren A."/>
            <person name="Chaudhuri R.R."/>
            <person name="La Ragione R."/>
            <person name="Hildebrand F."/>
            <person name="Pallen M.J."/>
        </authorList>
    </citation>
    <scope>NUCLEOTIDE SEQUENCE</scope>
    <source>
        <strain evidence="4">D3-1215</strain>
    </source>
</reference>
<dbReference type="GO" id="GO:0016020">
    <property type="term" value="C:membrane"/>
    <property type="evidence" value="ECO:0007669"/>
    <property type="project" value="TreeGrafter"/>
</dbReference>
<feature type="non-terminal residue" evidence="4">
    <location>
        <position position="1"/>
    </location>
</feature>
<dbReference type="Gene3D" id="3.40.50.12780">
    <property type="entry name" value="N-terminal domain of ligase-like"/>
    <property type="match status" value="1"/>
</dbReference>
<dbReference type="PANTHER" id="PTHR43272:SF32">
    <property type="entry name" value="AMP-DEPENDENT SYNTHETASE_LIGASE DOMAIN-CONTAINING PROTEIN"/>
    <property type="match status" value="1"/>
</dbReference>
<dbReference type="SUPFAM" id="SSF56801">
    <property type="entry name" value="Acetyl-CoA synthetase-like"/>
    <property type="match status" value="1"/>
</dbReference>
<dbReference type="GO" id="GO:0004467">
    <property type="term" value="F:long-chain fatty acid-CoA ligase activity"/>
    <property type="evidence" value="ECO:0007669"/>
    <property type="project" value="TreeGrafter"/>
</dbReference>
<gene>
    <name evidence="4" type="ORF">IAC32_07405</name>
</gene>
<evidence type="ECO:0000256" key="2">
    <source>
        <dbReference type="ARBA" id="ARBA00022832"/>
    </source>
</evidence>
<evidence type="ECO:0000313" key="5">
    <source>
        <dbReference type="Proteomes" id="UP000823637"/>
    </source>
</evidence>
<accession>A0A9D9EGM6</accession>
<name>A0A9D9EGM6_9BACT</name>
<evidence type="ECO:0000256" key="3">
    <source>
        <dbReference type="ARBA" id="ARBA00023098"/>
    </source>
</evidence>
<keyword evidence="3" id="KW-0443">Lipid metabolism</keyword>
<proteinExistence type="predicted"/>
<dbReference type="Pfam" id="PF23562">
    <property type="entry name" value="AMP-binding_C_3"/>
    <property type="match status" value="1"/>
</dbReference>
<evidence type="ECO:0000256" key="1">
    <source>
        <dbReference type="ARBA" id="ARBA00022598"/>
    </source>
</evidence>
<comment type="caution">
    <text evidence="4">The sequence shown here is derived from an EMBL/GenBank/DDBJ whole genome shotgun (WGS) entry which is preliminary data.</text>
</comment>
<sequence length="173" mass="19980">YKAPELTAQAIDKDGWFHTGDTGKFDEYGRLTITGRIKSIFKTSMGKYINPFLIEEKFLQSPFIDCMMVVGENQKFAAALIVPNFEFLKSWCGKHGVEYTTKAETLQNDIVKARFVKEVNKYNAFFGDTEKIRRFELIPEEWTPKDGILTPTLKVKRSVAIEKYRDVIDKMFA</sequence>
<dbReference type="PANTHER" id="PTHR43272">
    <property type="entry name" value="LONG-CHAIN-FATTY-ACID--COA LIGASE"/>
    <property type="match status" value="1"/>
</dbReference>
<keyword evidence="2" id="KW-0276">Fatty acid metabolism</keyword>
<keyword evidence="1" id="KW-0436">Ligase</keyword>
<protein>
    <submittedName>
        <fullName evidence="4">AMP-binding protein</fullName>
    </submittedName>
</protein>
<reference evidence="4" key="1">
    <citation type="submission" date="2020-10" db="EMBL/GenBank/DDBJ databases">
        <authorList>
            <person name="Gilroy R."/>
        </authorList>
    </citation>
    <scope>NUCLEOTIDE SEQUENCE</scope>
    <source>
        <strain evidence="4">D3-1215</strain>
    </source>
</reference>
<dbReference type="EMBL" id="JADIMR010000110">
    <property type="protein sequence ID" value="MBO8447552.1"/>
    <property type="molecule type" value="Genomic_DNA"/>
</dbReference>
<dbReference type="InterPro" id="IPR042099">
    <property type="entry name" value="ANL_N_sf"/>
</dbReference>